<evidence type="ECO:0000313" key="5">
    <source>
        <dbReference type="Proteomes" id="UP000049828"/>
    </source>
</evidence>
<dbReference type="InterPro" id="IPR026891">
    <property type="entry name" value="Fn3-like"/>
</dbReference>
<dbReference type="RefSeq" id="WP_055040618.1">
    <property type="nucleotide sequence ID" value="NZ_CVRS01000131.1"/>
</dbReference>
<dbReference type="InterPro" id="IPR013783">
    <property type="entry name" value="Ig-like_fold"/>
</dbReference>
<dbReference type="Pfam" id="PF14310">
    <property type="entry name" value="Fn3-like"/>
    <property type="match status" value="1"/>
</dbReference>
<dbReference type="InterPro" id="IPR036881">
    <property type="entry name" value="Glyco_hydro_3_C_sf"/>
</dbReference>
<dbReference type="PANTHER" id="PTHR42715">
    <property type="entry name" value="BETA-GLUCOSIDASE"/>
    <property type="match status" value="1"/>
</dbReference>
<proteinExistence type="inferred from homology"/>
<dbReference type="GO" id="GO:0004553">
    <property type="term" value="F:hydrolase activity, hydrolyzing O-glycosyl compounds"/>
    <property type="evidence" value="ECO:0007669"/>
    <property type="project" value="InterPro"/>
</dbReference>
<dbReference type="InterPro" id="IPR036962">
    <property type="entry name" value="Glyco_hydro_3_N_sf"/>
</dbReference>
<dbReference type="SUPFAM" id="SSF51445">
    <property type="entry name" value="(Trans)glycosidases"/>
    <property type="match status" value="1"/>
</dbReference>
<keyword evidence="5" id="KW-1185">Reference proteome</keyword>
<dbReference type="Pfam" id="PF01915">
    <property type="entry name" value="Glyco_hydro_3_C"/>
    <property type="match status" value="1"/>
</dbReference>
<dbReference type="Pfam" id="PF00933">
    <property type="entry name" value="Glyco_hydro_3"/>
    <property type="match status" value="1"/>
</dbReference>
<name>A0A0M6X1T7_9FIRM</name>
<evidence type="ECO:0000259" key="3">
    <source>
        <dbReference type="SMART" id="SM01217"/>
    </source>
</evidence>
<dbReference type="STRING" id="360807.ERS852392_02060"/>
<evidence type="ECO:0000313" key="4">
    <source>
        <dbReference type="EMBL" id="CRL43399.1"/>
    </source>
</evidence>
<protein>
    <submittedName>
        <fullName evidence="4">Beta-glucosidase-like glycosyl hydrolase</fullName>
    </submittedName>
</protein>
<evidence type="ECO:0000256" key="2">
    <source>
        <dbReference type="ARBA" id="ARBA00022801"/>
    </source>
</evidence>
<dbReference type="PANTHER" id="PTHR42715:SF10">
    <property type="entry name" value="BETA-GLUCOSIDASE"/>
    <property type="match status" value="1"/>
</dbReference>
<accession>A0A0M6X1T7</accession>
<dbReference type="SUPFAM" id="SSF52279">
    <property type="entry name" value="Beta-D-glucan exohydrolase, C-terminal domain"/>
    <property type="match status" value="1"/>
</dbReference>
<evidence type="ECO:0000256" key="1">
    <source>
        <dbReference type="ARBA" id="ARBA00005336"/>
    </source>
</evidence>
<dbReference type="AlphaFoldDB" id="A0A0M6X1T7"/>
<dbReference type="Proteomes" id="UP000049828">
    <property type="component" value="Unassembled WGS sequence"/>
</dbReference>
<dbReference type="EMBL" id="CVRS01000131">
    <property type="protein sequence ID" value="CRL43399.1"/>
    <property type="molecule type" value="Genomic_DNA"/>
</dbReference>
<comment type="similarity">
    <text evidence="1">Belongs to the glycosyl hydrolase 3 family.</text>
</comment>
<dbReference type="InterPro" id="IPR050288">
    <property type="entry name" value="Cellulose_deg_GH3"/>
</dbReference>
<feature type="domain" description="Fibronectin type III-like" evidence="3">
    <location>
        <begin position="334"/>
        <end position="405"/>
    </location>
</feature>
<dbReference type="Gene3D" id="2.60.40.10">
    <property type="entry name" value="Immunoglobulins"/>
    <property type="match status" value="1"/>
</dbReference>
<dbReference type="SMART" id="SM01217">
    <property type="entry name" value="Fn3_like"/>
    <property type="match status" value="1"/>
</dbReference>
<dbReference type="InterPro" id="IPR001764">
    <property type="entry name" value="Glyco_hydro_3_N"/>
</dbReference>
<dbReference type="GO" id="GO:0005975">
    <property type="term" value="P:carbohydrate metabolic process"/>
    <property type="evidence" value="ECO:0007669"/>
    <property type="project" value="InterPro"/>
</dbReference>
<dbReference type="PRINTS" id="PR00133">
    <property type="entry name" value="GLHYDRLASE3"/>
</dbReference>
<dbReference type="Gene3D" id="3.20.20.300">
    <property type="entry name" value="Glycoside hydrolase, family 3, N-terminal domain"/>
    <property type="match status" value="1"/>
</dbReference>
<organism evidence="4 5">
    <name type="scientific">Roseburia inulinivorans</name>
    <dbReference type="NCBI Taxonomy" id="360807"/>
    <lineage>
        <taxon>Bacteria</taxon>
        <taxon>Bacillati</taxon>
        <taxon>Bacillota</taxon>
        <taxon>Clostridia</taxon>
        <taxon>Lachnospirales</taxon>
        <taxon>Lachnospiraceae</taxon>
        <taxon>Roseburia</taxon>
    </lineage>
</organism>
<reference evidence="5" key="1">
    <citation type="submission" date="2015-05" db="EMBL/GenBank/DDBJ databases">
        <authorList>
            <consortium name="Pathogen Informatics"/>
        </authorList>
    </citation>
    <scope>NUCLEOTIDE SEQUENCE [LARGE SCALE GENOMIC DNA]</scope>
    <source>
        <strain evidence="5">L1-83</strain>
    </source>
</reference>
<sequence length="854" mass="94415">MAEIFASKTAEIEEREVINAQISRKLAGECMVLLENDGALPIHTKKVALFGNGARATIKGGTGSGDVNTRNNVNIEQGFQNAGIEVTTTAWLDRQEQNTSAAKAAYVQWMKEEAARKQTSELAVMFDHPYKEPDCEIITINDIDVSETDTAVYVIARNSGEGADRFDEEGDYRLYPHERGNIHLLAEVYDKLIVVLNIGGVMDLSEMRSIAGVNAILLMTQLGNLGGDALLDVLTGKVNPSGKTTDTWAENYMDYPSSAKFSHNESVHDEMYEDGIYVGYRYFDSFGVKPLYCFGYGKSYTDFEIKAGKISVEWNEIQIPVTVKNTGKIYAGKEVVQVYYSAAGGVMEKPYQELAVYQKTKLLAPGETEEIVLKYQAEQMASYSEKEAAWILEKGDYIIRVGNSSASTKVAGVIEVCEDIQTLKAKNLFALDVALNEIHPDAVKLEEKKKEAAGYQAEKVIFDTTAIAQKTVVYQGMRKEYHTDKTEKITMQDILSEKATVEELVAQLLTEELAEFCVGTLRADGGEVVGNASYTVPGAAGDTSSVCKESRGIKNMILADGPAGLRLQPHFKTKKDGTLLPGGEVMGDAYTPFNPNIDEKEVDNYYQYCTAIPIGWALAQSWNTELVEKAGDMVGSEMEQFHVDLWLAPALNIHRNPLCGRNFEYYSEDPYVSGKIAAAMTKGVQKHRGKGTTIKHFAVNNQEDNRYFVNAHVSERALREIYLKGFEIAVREAQPLSIMTSYNLLNGIHTANSHDLIQGMARDEWGFKGVVMTDWFTSQDMPMITGKFKPAYPISASTGCIYAGNDIQMPGCQKNVDDIVEAVKTGKEIDGYKITKADLQFNAANVIRVVARTM</sequence>
<dbReference type="Gene3D" id="3.40.50.1700">
    <property type="entry name" value="Glycoside hydrolase family 3 C-terminal domain"/>
    <property type="match status" value="1"/>
</dbReference>
<dbReference type="InterPro" id="IPR017853">
    <property type="entry name" value="GH"/>
</dbReference>
<keyword evidence="2 4" id="KW-0378">Hydrolase</keyword>
<gene>
    <name evidence="4" type="ORF">RIL183_10131</name>
</gene>
<dbReference type="OrthoDB" id="98455at2"/>
<dbReference type="InterPro" id="IPR002772">
    <property type="entry name" value="Glyco_hydro_3_C"/>
</dbReference>